<keyword evidence="2" id="KW-1133">Transmembrane helix</keyword>
<keyword evidence="2" id="KW-0472">Membrane</keyword>
<reference evidence="3" key="1">
    <citation type="submission" date="2022-01" db="EMBL/GenBank/DDBJ databases">
        <authorList>
            <person name="King R."/>
        </authorList>
    </citation>
    <scope>NUCLEOTIDE SEQUENCE</scope>
</reference>
<organism evidence="3 4">
    <name type="scientific">Nezara viridula</name>
    <name type="common">Southern green stink bug</name>
    <name type="synonym">Cimex viridulus</name>
    <dbReference type="NCBI Taxonomy" id="85310"/>
    <lineage>
        <taxon>Eukaryota</taxon>
        <taxon>Metazoa</taxon>
        <taxon>Ecdysozoa</taxon>
        <taxon>Arthropoda</taxon>
        <taxon>Hexapoda</taxon>
        <taxon>Insecta</taxon>
        <taxon>Pterygota</taxon>
        <taxon>Neoptera</taxon>
        <taxon>Paraneoptera</taxon>
        <taxon>Hemiptera</taxon>
        <taxon>Heteroptera</taxon>
        <taxon>Panheteroptera</taxon>
        <taxon>Pentatomomorpha</taxon>
        <taxon>Pentatomoidea</taxon>
        <taxon>Pentatomidae</taxon>
        <taxon>Pentatominae</taxon>
        <taxon>Nezara</taxon>
    </lineage>
</organism>
<accession>A0A9P0HS71</accession>
<dbReference type="PANTHER" id="PTHR28624">
    <property type="entry name" value="COILED-COIL DOMAIN-CONTAINING PROTEIN 51"/>
    <property type="match status" value="1"/>
</dbReference>
<evidence type="ECO:0000256" key="1">
    <source>
        <dbReference type="SAM" id="Coils"/>
    </source>
</evidence>
<feature type="coiled-coil region" evidence="1">
    <location>
        <begin position="278"/>
        <end position="305"/>
    </location>
</feature>
<dbReference type="InterPro" id="IPR037660">
    <property type="entry name" value="CCDC51"/>
</dbReference>
<dbReference type="AlphaFoldDB" id="A0A9P0HS71"/>
<keyword evidence="2" id="KW-0812">Transmembrane</keyword>
<protein>
    <recommendedName>
        <fullName evidence="5">Coiled-coil domain-containing protein 51</fullName>
    </recommendedName>
</protein>
<keyword evidence="4" id="KW-1185">Reference proteome</keyword>
<proteinExistence type="predicted"/>
<keyword evidence="1" id="KW-0175">Coiled coil</keyword>
<evidence type="ECO:0000313" key="4">
    <source>
        <dbReference type="Proteomes" id="UP001152798"/>
    </source>
</evidence>
<sequence>MSLLKYCSKFILKPTHKKIFSHYNHSCISQFSLNSNVVSTESNPSNKVNYIKNKFNDLVAWYEEVTGMDEVRIMQNKVIEAQEKFVCAQEKRREMAKELNRIQNKLKEIYSELDTTTRGEERYLQLITTEHAILKEERKLNSEFALVEREERDSFTTLSSCVKESHEKERAQAERTKYWSIIGSIIGTVIGIAGSSINNEFKMKELRKLVYDLTSNDITKLDVNTATLLNQHEQQLSSIVTEMKHTVNSLINEKEQENVKLQLDNLLHTINAKHSLPNENTEKNVQVLENKVEELKGLLNSFQRYDGQLVAIPNDLELLIQKQSQETKMLLIGVSVIGVVLPIIISFLQR</sequence>
<feature type="transmembrane region" description="Helical" evidence="2">
    <location>
        <begin position="178"/>
        <end position="198"/>
    </location>
</feature>
<feature type="transmembrane region" description="Helical" evidence="2">
    <location>
        <begin position="329"/>
        <end position="348"/>
    </location>
</feature>
<dbReference type="EMBL" id="OV725083">
    <property type="protein sequence ID" value="CAH1406864.1"/>
    <property type="molecule type" value="Genomic_DNA"/>
</dbReference>
<name>A0A9P0HS71_NEZVI</name>
<feature type="coiled-coil region" evidence="1">
    <location>
        <begin position="85"/>
        <end position="112"/>
    </location>
</feature>
<evidence type="ECO:0008006" key="5">
    <source>
        <dbReference type="Google" id="ProtNLM"/>
    </source>
</evidence>
<dbReference type="PANTHER" id="PTHR28624:SF1">
    <property type="entry name" value="MITOCHONDRIAL POTASSIUM CHANNEL"/>
    <property type="match status" value="1"/>
</dbReference>
<gene>
    <name evidence="3" type="ORF">NEZAVI_LOCUS14705</name>
</gene>
<dbReference type="Proteomes" id="UP001152798">
    <property type="component" value="Chromosome 7"/>
</dbReference>
<dbReference type="OrthoDB" id="6243211at2759"/>
<evidence type="ECO:0000256" key="2">
    <source>
        <dbReference type="SAM" id="Phobius"/>
    </source>
</evidence>
<evidence type="ECO:0000313" key="3">
    <source>
        <dbReference type="EMBL" id="CAH1406864.1"/>
    </source>
</evidence>